<comment type="caution">
    <text evidence="1">The sequence shown here is derived from an EMBL/GenBank/DDBJ whole genome shotgun (WGS) entry which is preliminary data.</text>
</comment>
<keyword evidence="2" id="KW-1185">Reference proteome</keyword>
<dbReference type="EMBL" id="JBHFFA010000008">
    <property type="protein sequence ID" value="KAL2608381.1"/>
    <property type="molecule type" value="Genomic_DNA"/>
</dbReference>
<proteinExistence type="predicted"/>
<evidence type="ECO:0000313" key="1">
    <source>
        <dbReference type="EMBL" id="KAL2608381.1"/>
    </source>
</evidence>
<reference evidence="1 2" key="1">
    <citation type="submission" date="2024-09" db="EMBL/GenBank/DDBJ databases">
        <title>Chromosome-scale assembly of Riccia fluitans.</title>
        <authorList>
            <person name="Paukszto L."/>
            <person name="Sawicki J."/>
            <person name="Karawczyk K."/>
            <person name="Piernik-Szablinska J."/>
            <person name="Szczecinska M."/>
            <person name="Mazdziarz M."/>
        </authorList>
    </citation>
    <scope>NUCLEOTIDE SEQUENCE [LARGE SCALE GENOMIC DNA]</scope>
    <source>
        <strain evidence="1">Rf_01</strain>
        <tissue evidence="1">Aerial parts of the thallus</tissue>
    </source>
</reference>
<dbReference type="AlphaFoldDB" id="A0ABD1XKG1"/>
<evidence type="ECO:0000313" key="2">
    <source>
        <dbReference type="Proteomes" id="UP001605036"/>
    </source>
</evidence>
<accession>A0ABD1XKG1</accession>
<sequence length="72" mass="7732">MFVGFTLSVVEILGVRSPERGQSDRFRGPDHVAIRQDKGASEGIPYPASPDIRQWGGTLLAPPGFTCTTTSV</sequence>
<gene>
    <name evidence="1" type="ORF">R1flu_026954</name>
</gene>
<protein>
    <submittedName>
        <fullName evidence="1">Uncharacterized protein</fullName>
    </submittedName>
</protein>
<organism evidence="1 2">
    <name type="scientific">Riccia fluitans</name>
    <dbReference type="NCBI Taxonomy" id="41844"/>
    <lineage>
        <taxon>Eukaryota</taxon>
        <taxon>Viridiplantae</taxon>
        <taxon>Streptophyta</taxon>
        <taxon>Embryophyta</taxon>
        <taxon>Marchantiophyta</taxon>
        <taxon>Marchantiopsida</taxon>
        <taxon>Marchantiidae</taxon>
        <taxon>Marchantiales</taxon>
        <taxon>Ricciaceae</taxon>
        <taxon>Riccia</taxon>
    </lineage>
</organism>
<name>A0ABD1XKG1_9MARC</name>
<dbReference type="Proteomes" id="UP001605036">
    <property type="component" value="Unassembled WGS sequence"/>
</dbReference>